<proteinExistence type="predicted"/>
<gene>
    <name evidence="2" type="ORF">JG687_00007734</name>
</gene>
<sequence length="102" mass="11118">MKLSEPSKRRELYDVMTVGYVEGPVLGFDKPDGLRKVDRELFFATPASMSVGQIMMVSGMCPIFLVLAVFGVGDPHGAENADPLLFRAQEPKLEALPGLCCD</sequence>
<dbReference type="EMBL" id="JAENGZ010000352">
    <property type="protein sequence ID" value="KAG6961358.1"/>
    <property type="molecule type" value="Genomic_DNA"/>
</dbReference>
<protein>
    <submittedName>
        <fullName evidence="2">Uncharacterized protein</fullName>
    </submittedName>
</protein>
<evidence type="ECO:0000313" key="3">
    <source>
        <dbReference type="Proteomes" id="UP000688947"/>
    </source>
</evidence>
<organism evidence="2 3">
    <name type="scientific">Phytophthora cactorum</name>
    <dbReference type="NCBI Taxonomy" id="29920"/>
    <lineage>
        <taxon>Eukaryota</taxon>
        <taxon>Sar</taxon>
        <taxon>Stramenopiles</taxon>
        <taxon>Oomycota</taxon>
        <taxon>Peronosporomycetes</taxon>
        <taxon>Peronosporales</taxon>
        <taxon>Peronosporaceae</taxon>
        <taxon>Phytophthora</taxon>
    </lineage>
</organism>
<accession>A0A8T1UFT2</accession>
<reference evidence="2" key="1">
    <citation type="submission" date="2021-01" db="EMBL/GenBank/DDBJ databases">
        <title>Phytophthora aleatoria, a newly-described species from Pinus radiata is distinct from Phytophthora cactorum isolates based on comparative genomics.</title>
        <authorList>
            <person name="Mcdougal R."/>
            <person name="Panda P."/>
            <person name="Williams N."/>
            <person name="Studholme D.J."/>
        </authorList>
    </citation>
    <scope>NUCLEOTIDE SEQUENCE</scope>
    <source>
        <strain evidence="2">NZFS 3830</strain>
    </source>
</reference>
<keyword evidence="1" id="KW-0472">Membrane</keyword>
<evidence type="ECO:0000313" key="2">
    <source>
        <dbReference type="EMBL" id="KAG6961358.1"/>
    </source>
</evidence>
<feature type="transmembrane region" description="Helical" evidence="1">
    <location>
        <begin position="54"/>
        <end position="73"/>
    </location>
</feature>
<dbReference type="Proteomes" id="UP000688947">
    <property type="component" value="Unassembled WGS sequence"/>
</dbReference>
<evidence type="ECO:0000256" key="1">
    <source>
        <dbReference type="SAM" id="Phobius"/>
    </source>
</evidence>
<comment type="caution">
    <text evidence="2">The sequence shown here is derived from an EMBL/GenBank/DDBJ whole genome shotgun (WGS) entry which is preliminary data.</text>
</comment>
<dbReference type="AlphaFoldDB" id="A0A8T1UFT2"/>
<keyword evidence="1" id="KW-1133">Transmembrane helix</keyword>
<name>A0A8T1UFT2_9STRA</name>
<keyword evidence="1" id="KW-0812">Transmembrane</keyword>